<evidence type="ECO:0000313" key="2">
    <source>
        <dbReference type="EMBL" id="MBE1603975.1"/>
    </source>
</evidence>
<sequence length="153" mass="16593">MHREASDPVNTRQDTDWRGAITAVTLQWHNEKQRGITILHLTGYLGESAIDRFAGAVGWVLAHGTGPIVLDLADLHGWSDEGQAAVVDAATRLASHERILVICGLHRVPEPKAPGNFGPPITVYPDVGAALTDLCQTASQDRPPRRQPTNRVP</sequence>
<dbReference type="Proteomes" id="UP000638648">
    <property type="component" value="Unassembled WGS sequence"/>
</dbReference>
<feature type="domain" description="STAS" evidence="1">
    <location>
        <begin position="30"/>
        <end position="110"/>
    </location>
</feature>
<proteinExistence type="predicted"/>
<dbReference type="InterPro" id="IPR002645">
    <property type="entry name" value="STAS_dom"/>
</dbReference>
<dbReference type="CDD" id="cd07043">
    <property type="entry name" value="STAS_anti-anti-sigma_factors"/>
    <property type="match status" value="1"/>
</dbReference>
<accession>A0A927R9H2</accession>
<dbReference type="EMBL" id="JADBEM010000001">
    <property type="protein sequence ID" value="MBE1603975.1"/>
    <property type="molecule type" value="Genomic_DNA"/>
</dbReference>
<dbReference type="InterPro" id="IPR036513">
    <property type="entry name" value="STAS_dom_sf"/>
</dbReference>
<keyword evidence="3" id="KW-1185">Reference proteome</keyword>
<name>A0A927R9H2_9ACTN</name>
<dbReference type="Gene3D" id="3.30.750.24">
    <property type="entry name" value="STAS domain"/>
    <property type="match status" value="1"/>
</dbReference>
<dbReference type="AlphaFoldDB" id="A0A927R9H2"/>
<evidence type="ECO:0000313" key="3">
    <source>
        <dbReference type="Proteomes" id="UP000638648"/>
    </source>
</evidence>
<comment type="caution">
    <text evidence="2">The sequence shown here is derived from an EMBL/GenBank/DDBJ whole genome shotgun (WGS) entry which is preliminary data.</text>
</comment>
<gene>
    <name evidence="2" type="ORF">HEB94_000823</name>
</gene>
<reference evidence="2" key="1">
    <citation type="submission" date="2020-10" db="EMBL/GenBank/DDBJ databases">
        <title>Sequencing the genomes of 1000 actinobacteria strains.</title>
        <authorList>
            <person name="Klenk H.-P."/>
        </authorList>
    </citation>
    <scope>NUCLEOTIDE SEQUENCE</scope>
    <source>
        <strain evidence="2">DSM 45354</strain>
    </source>
</reference>
<dbReference type="Pfam" id="PF01740">
    <property type="entry name" value="STAS"/>
    <property type="match status" value="1"/>
</dbReference>
<dbReference type="RefSeq" id="WP_192748645.1">
    <property type="nucleotide sequence ID" value="NZ_JADBEM010000001.1"/>
</dbReference>
<evidence type="ECO:0000259" key="1">
    <source>
        <dbReference type="Pfam" id="PF01740"/>
    </source>
</evidence>
<organism evidence="2 3">
    <name type="scientific">Actinopolymorpha pittospori</name>
    <dbReference type="NCBI Taxonomy" id="648752"/>
    <lineage>
        <taxon>Bacteria</taxon>
        <taxon>Bacillati</taxon>
        <taxon>Actinomycetota</taxon>
        <taxon>Actinomycetes</taxon>
        <taxon>Propionibacteriales</taxon>
        <taxon>Actinopolymorphaceae</taxon>
        <taxon>Actinopolymorpha</taxon>
    </lineage>
</organism>
<protein>
    <submittedName>
        <fullName evidence="2">Anti-anti-sigma regulatory factor</fullName>
    </submittedName>
</protein>
<dbReference type="SUPFAM" id="SSF52091">
    <property type="entry name" value="SpoIIaa-like"/>
    <property type="match status" value="1"/>
</dbReference>